<dbReference type="RefSeq" id="WP_344988511.1">
    <property type="nucleotide sequence ID" value="NZ_BAAAXV010000002.1"/>
</dbReference>
<protein>
    <submittedName>
        <fullName evidence="1">Uncharacterized protein</fullName>
    </submittedName>
</protein>
<gene>
    <name evidence="1" type="ORF">ACFFSA_36080</name>
</gene>
<evidence type="ECO:0000313" key="2">
    <source>
        <dbReference type="Proteomes" id="UP001589532"/>
    </source>
</evidence>
<name>A0ABV5SA26_9ACTN</name>
<dbReference type="Proteomes" id="UP001589532">
    <property type="component" value="Unassembled WGS sequence"/>
</dbReference>
<evidence type="ECO:0000313" key="1">
    <source>
        <dbReference type="EMBL" id="MFB9628528.1"/>
    </source>
</evidence>
<keyword evidence="2" id="KW-1185">Reference proteome</keyword>
<sequence>MADVSQWSDPNDAYRAVRAQMARRREEREAEIAAAMARRRR</sequence>
<organism evidence="1 2">
    <name type="scientific">Nonomuraea helvata</name>
    <dbReference type="NCBI Taxonomy" id="37484"/>
    <lineage>
        <taxon>Bacteria</taxon>
        <taxon>Bacillati</taxon>
        <taxon>Actinomycetota</taxon>
        <taxon>Actinomycetes</taxon>
        <taxon>Streptosporangiales</taxon>
        <taxon>Streptosporangiaceae</taxon>
        <taxon>Nonomuraea</taxon>
    </lineage>
</organism>
<accession>A0ABV5SA26</accession>
<dbReference type="EMBL" id="JBHMBW010000047">
    <property type="protein sequence ID" value="MFB9628528.1"/>
    <property type="molecule type" value="Genomic_DNA"/>
</dbReference>
<proteinExistence type="predicted"/>
<reference evidence="1 2" key="1">
    <citation type="submission" date="2024-09" db="EMBL/GenBank/DDBJ databases">
        <authorList>
            <person name="Sun Q."/>
            <person name="Mori K."/>
        </authorList>
    </citation>
    <scope>NUCLEOTIDE SEQUENCE [LARGE SCALE GENOMIC DNA]</scope>
    <source>
        <strain evidence="1 2">JCM 3143</strain>
    </source>
</reference>
<comment type="caution">
    <text evidence="1">The sequence shown here is derived from an EMBL/GenBank/DDBJ whole genome shotgun (WGS) entry which is preliminary data.</text>
</comment>